<dbReference type="GO" id="GO:0006508">
    <property type="term" value="P:proteolysis"/>
    <property type="evidence" value="ECO:0007669"/>
    <property type="project" value="UniProtKB-KW"/>
</dbReference>
<keyword evidence="5 10" id="KW-0732">Signal</keyword>
<keyword evidence="7" id="KW-0862">Zinc</keyword>
<reference evidence="12 13" key="1">
    <citation type="journal article" date="2015" name="Genome Announc.">
        <title>Draft Genome Sequence and Gene Annotation of the Entomopathogenic Fungus Verticillium hemipterigenum.</title>
        <authorList>
            <person name="Horn F."/>
            <person name="Habel A."/>
            <person name="Scharf D.H."/>
            <person name="Dworschak J."/>
            <person name="Brakhage A.A."/>
            <person name="Guthke R."/>
            <person name="Hertweck C."/>
            <person name="Linde J."/>
        </authorList>
    </citation>
    <scope>NUCLEOTIDE SEQUENCE [LARGE SCALE GENOMIC DNA]</scope>
</reference>
<gene>
    <name evidence="12" type="ORF">VHEMI10363</name>
</gene>
<comment type="function">
    <text evidence="1">Secreted metalloproteinase that allows assimilation of proteinaceous substrates.</text>
</comment>
<dbReference type="GO" id="GO:0046872">
    <property type="term" value="F:metal ion binding"/>
    <property type="evidence" value="ECO:0007669"/>
    <property type="project" value="UniProtKB-KW"/>
</dbReference>
<dbReference type="Gene3D" id="3.40.390.10">
    <property type="entry name" value="Collagenase (Catalytic Domain)"/>
    <property type="match status" value="1"/>
</dbReference>
<evidence type="ECO:0000256" key="5">
    <source>
        <dbReference type="ARBA" id="ARBA00022729"/>
    </source>
</evidence>
<evidence type="ECO:0000256" key="9">
    <source>
        <dbReference type="ARBA" id="ARBA00023157"/>
    </source>
</evidence>
<dbReference type="GO" id="GO:0008237">
    <property type="term" value="F:metallopeptidase activity"/>
    <property type="evidence" value="ECO:0007669"/>
    <property type="project" value="UniProtKB-KW"/>
</dbReference>
<dbReference type="CDD" id="cd04275">
    <property type="entry name" value="ZnMc_pappalysin_like"/>
    <property type="match status" value="1"/>
</dbReference>
<keyword evidence="9" id="KW-1015">Disulfide bond</keyword>
<evidence type="ECO:0000256" key="7">
    <source>
        <dbReference type="ARBA" id="ARBA00022833"/>
    </source>
</evidence>
<name>A0A0A1TCT6_9HYPO</name>
<sequence length="273" mass="30006">MFVKTALMALLATSATASVITLDGSCGNLEPTAEQLQAAREMGRQEAMTSFADDGDDLKATTNVPVYVHVVAAGKSSDEGYVSESDIKTQISKMNTAYANTTFQFDLKKIDYTVNKDWSENGDDLAMKKSLRVGDYKTLNIYYQTDLGHSGNNYVLGYCHFPTTTSEGEDSFTLDGCNVLHKSLAEGTTTPHEVGHWMGLFHTFQGGCTGDGDMVDDTPACKKDTSCREGTDTCPDVDGLDMIHNYMAYGRCRYEFTDGQATRMRSSYNKYRA</sequence>
<evidence type="ECO:0000259" key="11">
    <source>
        <dbReference type="Pfam" id="PF05572"/>
    </source>
</evidence>
<evidence type="ECO:0000256" key="2">
    <source>
        <dbReference type="ARBA" id="ARBA00008721"/>
    </source>
</evidence>
<comment type="similarity">
    <text evidence="2">Belongs to the peptidase M43B family.</text>
</comment>
<evidence type="ECO:0000256" key="10">
    <source>
        <dbReference type="SAM" id="SignalP"/>
    </source>
</evidence>
<accession>A0A0A1TCT6</accession>
<evidence type="ECO:0000313" key="13">
    <source>
        <dbReference type="Proteomes" id="UP000039046"/>
    </source>
</evidence>
<keyword evidence="4" id="KW-0479">Metal-binding</keyword>
<organism evidence="12 13">
    <name type="scientific">[Torrubiella] hemipterigena</name>
    <dbReference type="NCBI Taxonomy" id="1531966"/>
    <lineage>
        <taxon>Eukaryota</taxon>
        <taxon>Fungi</taxon>
        <taxon>Dikarya</taxon>
        <taxon>Ascomycota</taxon>
        <taxon>Pezizomycotina</taxon>
        <taxon>Sordariomycetes</taxon>
        <taxon>Hypocreomycetidae</taxon>
        <taxon>Hypocreales</taxon>
        <taxon>Clavicipitaceae</taxon>
        <taxon>Clavicipitaceae incertae sedis</taxon>
        <taxon>'Torrubiella' clade</taxon>
    </lineage>
</organism>
<dbReference type="InterPro" id="IPR008754">
    <property type="entry name" value="Peptidase_M43"/>
</dbReference>
<proteinExistence type="inferred from homology"/>
<keyword evidence="13" id="KW-1185">Reference proteome</keyword>
<keyword evidence="8" id="KW-0482">Metalloprotease</keyword>
<evidence type="ECO:0000256" key="6">
    <source>
        <dbReference type="ARBA" id="ARBA00022801"/>
    </source>
</evidence>
<feature type="signal peptide" evidence="10">
    <location>
        <begin position="1"/>
        <end position="17"/>
    </location>
</feature>
<evidence type="ECO:0000256" key="3">
    <source>
        <dbReference type="ARBA" id="ARBA00022670"/>
    </source>
</evidence>
<evidence type="ECO:0000256" key="8">
    <source>
        <dbReference type="ARBA" id="ARBA00023049"/>
    </source>
</evidence>
<keyword evidence="6" id="KW-0378">Hydrolase</keyword>
<keyword evidence="3" id="KW-0645">Protease</keyword>
<protein>
    <recommendedName>
        <fullName evidence="11">Peptidase M43 pregnancy-associated plasma-A domain-containing protein</fullName>
    </recommendedName>
</protein>
<dbReference type="PANTHER" id="PTHR47466">
    <property type="match status" value="1"/>
</dbReference>
<dbReference type="HOGENOM" id="CLU_048726_0_0_1"/>
<feature type="chain" id="PRO_5001979522" description="Peptidase M43 pregnancy-associated plasma-A domain-containing protein" evidence="10">
    <location>
        <begin position="18"/>
        <end position="273"/>
    </location>
</feature>
<dbReference type="AlphaFoldDB" id="A0A0A1TCT6"/>
<evidence type="ECO:0000256" key="4">
    <source>
        <dbReference type="ARBA" id="ARBA00022723"/>
    </source>
</evidence>
<dbReference type="InterPro" id="IPR024079">
    <property type="entry name" value="MetalloPept_cat_dom_sf"/>
</dbReference>
<dbReference type="PANTHER" id="PTHR47466:SF1">
    <property type="entry name" value="METALLOPROTEASE MEP1 (AFU_ORTHOLOGUE AFUA_1G07730)-RELATED"/>
    <property type="match status" value="1"/>
</dbReference>
<evidence type="ECO:0000313" key="12">
    <source>
        <dbReference type="EMBL" id="CEJ94856.1"/>
    </source>
</evidence>
<dbReference type="EMBL" id="CDHN01000007">
    <property type="protein sequence ID" value="CEJ94856.1"/>
    <property type="molecule type" value="Genomic_DNA"/>
</dbReference>
<feature type="domain" description="Peptidase M43 pregnancy-associated plasma-A" evidence="11">
    <location>
        <begin position="135"/>
        <end position="266"/>
    </location>
</feature>
<dbReference type="Proteomes" id="UP000039046">
    <property type="component" value="Unassembled WGS sequence"/>
</dbReference>
<dbReference type="OrthoDB" id="536211at2759"/>
<evidence type="ECO:0000256" key="1">
    <source>
        <dbReference type="ARBA" id="ARBA00003174"/>
    </source>
</evidence>
<dbReference type="SUPFAM" id="SSF55486">
    <property type="entry name" value="Metalloproteases ('zincins'), catalytic domain"/>
    <property type="match status" value="1"/>
</dbReference>
<dbReference type="Pfam" id="PF05572">
    <property type="entry name" value="Peptidase_M43"/>
    <property type="match status" value="1"/>
</dbReference>